<comment type="caution">
    <text evidence="1">The sequence shown here is derived from an EMBL/GenBank/DDBJ whole genome shotgun (WGS) entry which is preliminary data.</text>
</comment>
<keyword evidence="2" id="KW-1185">Reference proteome</keyword>
<protein>
    <submittedName>
        <fullName evidence="1">Uncharacterized protein</fullName>
    </submittedName>
</protein>
<proteinExistence type="predicted"/>
<name>A0A927RHU6_9ACTN</name>
<accession>A0A927RHU6</accession>
<dbReference type="AlphaFoldDB" id="A0A927RHU6"/>
<dbReference type="Proteomes" id="UP000638648">
    <property type="component" value="Unassembled WGS sequence"/>
</dbReference>
<dbReference type="EMBL" id="JADBEM010000001">
    <property type="protein sequence ID" value="MBE1603858.1"/>
    <property type="molecule type" value="Genomic_DNA"/>
</dbReference>
<organism evidence="1 2">
    <name type="scientific">Actinopolymorpha pittospori</name>
    <dbReference type="NCBI Taxonomy" id="648752"/>
    <lineage>
        <taxon>Bacteria</taxon>
        <taxon>Bacillati</taxon>
        <taxon>Actinomycetota</taxon>
        <taxon>Actinomycetes</taxon>
        <taxon>Propionibacteriales</taxon>
        <taxon>Actinopolymorphaceae</taxon>
        <taxon>Actinopolymorpha</taxon>
    </lineage>
</organism>
<gene>
    <name evidence="1" type="ORF">HEB94_000706</name>
</gene>
<evidence type="ECO:0000313" key="1">
    <source>
        <dbReference type="EMBL" id="MBE1603858.1"/>
    </source>
</evidence>
<sequence length="222" mass="24628">MFSKASDGRVVGRTDQGCTWKFKVDSDAMELDPAAQSRLNQYSGLTYTITRWSVTVSGRHESEIIEARSHRPTVDYDFVLANGRRTKAPEKSGPGARKFLGTWAYDAADPQSRVNIRVSRYQRPYGDEQVVESPQRGLVTFTRRRDHKIAAQTDDGCVWMLAVRGNTALLDPAIQTCTLPQSNVTLKFWSIASDGTNQTSFVTGIDERGGSFVLSIGSLSKQ</sequence>
<evidence type="ECO:0000313" key="2">
    <source>
        <dbReference type="Proteomes" id="UP000638648"/>
    </source>
</evidence>
<reference evidence="1" key="1">
    <citation type="submission" date="2020-10" db="EMBL/GenBank/DDBJ databases">
        <title>Sequencing the genomes of 1000 actinobacteria strains.</title>
        <authorList>
            <person name="Klenk H.-P."/>
        </authorList>
    </citation>
    <scope>NUCLEOTIDE SEQUENCE</scope>
    <source>
        <strain evidence="1">DSM 45354</strain>
    </source>
</reference>
<dbReference type="RefSeq" id="WP_192748564.1">
    <property type="nucleotide sequence ID" value="NZ_BAABJL010000073.1"/>
</dbReference>